<feature type="region of interest" description="Disordered" evidence="2">
    <location>
        <begin position="23"/>
        <end position="51"/>
    </location>
</feature>
<feature type="coiled-coil region" evidence="1">
    <location>
        <begin position="368"/>
        <end position="652"/>
    </location>
</feature>
<sequence>MSLGGFTNFAKNALLTAQKHIDSALHIEEEEEEDEEEEQNEEDVEKEELSISDSVVKKSIYAVENHEADGMVSGGDALPHPSAVGDSPFLEVDLNRTLTPHSQWTNESTGTMHPIVDTEPNPIRDAHEPNHIFHYSPSSHSPDDDESSQNGQSSSSQSAPVNSALEASLTNLYKEKENDECDDERSMPRRASERTLDRFEDVRTIASSDIEVIRQMDDWSVTSSYPNSSHQQSNTQKIGQIRSIEELQQSQTPPELTTKLDTSELSQREMDEKIAILMAKLAHRDQKIEELGRANENLRTTNATLVAKSKQKNAAEAKLQSQFAEKEKQLIDLLDEGRKLSEYSGRQAKEIRKLKQQLEQLDIVTAARDSAVEELQEAHQQLQEQENAMEQLKDELENSEQKARKLQAQLDAKMTNATNLEGKVCEQLTKVEALTTEKRRMEKTLQTTSREREELAQENKKLAAKLMNRKAQDRIIGERERGLEEELRQERLKSESANARIRHLEQRIECIQNMNRDIAVEISNANSPLLITISSLEEKLLGLERENDILTRSTRQMSAELGAMKRRHKAEMETIERNLEEEKQQNAQKTEELAKAFSERANIQGRIEKLEDELSQSKREHSERVNRMEKRMEQLETEIQAKRNELTELQRKNCEFQQKIIASTVERRNNANSLLIVNPLEQQQKRTDNEDEMGGPNERMARVRGVKGKQTTEEWRKVPIAMPQQRFGNASTTSSQMRLDTLQGEQSPTNSYSLDIGSIEHLRTELDSAHSNLFQLHERFENLLEMYGGCLETIEEVKYDNEDLRKLCKEQALKLAEFQSVGPPS</sequence>
<protein>
    <submittedName>
        <fullName evidence="3">Uncharacterized protein</fullName>
    </submittedName>
</protein>
<feature type="compositionally biased region" description="Basic and acidic residues" evidence="2">
    <location>
        <begin position="122"/>
        <end position="131"/>
    </location>
</feature>
<feature type="region of interest" description="Disordered" evidence="2">
    <location>
        <begin position="246"/>
        <end position="265"/>
    </location>
</feature>
<dbReference type="AlphaFoldDB" id="A0ABD2KMW8"/>
<gene>
    <name evidence="3" type="ORF">niasHS_002265</name>
</gene>
<evidence type="ECO:0000256" key="2">
    <source>
        <dbReference type="SAM" id="MobiDB-lite"/>
    </source>
</evidence>
<dbReference type="Proteomes" id="UP001620645">
    <property type="component" value="Unassembled WGS sequence"/>
</dbReference>
<reference evidence="3 4" key="1">
    <citation type="submission" date="2024-10" db="EMBL/GenBank/DDBJ databases">
        <authorList>
            <person name="Kim D."/>
        </authorList>
    </citation>
    <scope>NUCLEOTIDE SEQUENCE [LARGE SCALE GENOMIC DNA]</scope>
    <source>
        <strain evidence="3">Taebaek</strain>
    </source>
</reference>
<dbReference type="PANTHER" id="PTHR46515">
    <property type="entry name" value="TATA ELEMENT MODULATORY FACTOR TMF1"/>
    <property type="match status" value="1"/>
</dbReference>
<feature type="compositionally biased region" description="Acidic residues" evidence="2">
    <location>
        <begin position="28"/>
        <end position="46"/>
    </location>
</feature>
<dbReference type="EMBL" id="JBICCN010000007">
    <property type="protein sequence ID" value="KAL3104238.1"/>
    <property type="molecule type" value="Genomic_DNA"/>
</dbReference>
<dbReference type="InterPro" id="IPR052602">
    <property type="entry name" value="Growth_transcription_reg"/>
</dbReference>
<organism evidence="3 4">
    <name type="scientific">Heterodera schachtii</name>
    <name type="common">Sugarbeet cyst nematode worm</name>
    <name type="synonym">Tylenchus schachtii</name>
    <dbReference type="NCBI Taxonomy" id="97005"/>
    <lineage>
        <taxon>Eukaryota</taxon>
        <taxon>Metazoa</taxon>
        <taxon>Ecdysozoa</taxon>
        <taxon>Nematoda</taxon>
        <taxon>Chromadorea</taxon>
        <taxon>Rhabditida</taxon>
        <taxon>Tylenchina</taxon>
        <taxon>Tylenchomorpha</taxon>
        <taxon>Tylenchoidea</taxon>
        <taxon>Heteroderidae</taxon>
        <taxon>Heteroderinae</taxon>
        <taxon>Heterodera</taxon>
    </lineage>
</organism>
<feature type="coiled-coil region" evidence="1">
    <location>
        <begin position="307"/>
        <end position="336"/>
    </location>
</feature>
<feature type="compositionally biased region" description="Low complexity" evidence="2">
    <location>
        <begin position="148"/>
        <end position="158"/>
    </location>
</feature>
<dbReference type="SUPFAM" id="SSF57997">
    <property type="entry name" value="Tropomyosin"/>
    <property type="match status" value="1"/>
</dbReference>
<proteinExistence type="predicted"/>
<evidence type="ECO:0000313" key="4">
    <source>
        <dbReference type="Proteomes" id="UP001620645"/>
    </source>
</evidence>
<dbReference type="PANTHER" id="PTHR46515:SF1">
    <property type="entry name" value="TATA ELEMENT MODULATORY FACTOR"/>
    <property type="match status" value="1"/>
</dbReference>
<feature type="compositionally biased region" description="Basic and acidic residues" evidence="2">
    <location>
        <begin position="184"/>
        <end position="195"/>
    </location>
</feature>
<evidence type="ECO:0000313" key="3">
    <source>
        <dbReference type="EMBL" id="KAL3104238.1"/>
    </source>
</evidence>
<accession>A0ABD2KMW8</accession>
<keyword evidence="1" id="KW-0175">Coiled coil</keyword>
<evidence type="ECO:0000256" key="1">
    <source>
        <dbReference type="SAM" id="Coils"/>
    </source>
</evidence>
<comment type="caution">
    <text evidence="3">The sequence shown here is derived from an EMBL/GenBank/DDBJ whole genome shotgun (WGS) entry which is preliminary data.</text>
</comment>
<keyword evidence="4" id="KW-1185">Reference proteome</keyword>
<name>A0ABD2KMW8_HETSC</name>
<feature type="region of interest" description="Disordered" evidence="2">
    <location>
        <begin position="118"/>
        <end position="195"/>
    </location>
</feature>